<accession>A0A8J1JM62</accession>
<protein>
    <submittedName>
        <fullName evidence="3">Uncharacterized protein LOC116410876</fullName>
    </submittedName>
</protein>
<name>A0A8J1JM62_XENTR</name>
<dbReference type="AGR" id="Xenbase:XB-GENE-29096511"/>
<dbReference type="GeneID" id="116410876"/>
<dbReference type="OrthoDB" id="6159213at2759"/>
<evidence type="ECO:0000313" key="3">
    <source>
        <dbReference type="RefSeq" id="XP_031758115.1"/>
    </source>
</evidence>
<evidence type="ECO:0000256" key="1">
    <source>
        <dbReference type="SAM" id="MobiDB-lite"/>
    </source>
</evidence>
<dbReference type="Proteomes" id="UP000008143">
    <property type="component" value="Chromosome 5"/>
</dbReference>
<evidence type="ECO:0000313" key="4">
    <source>
        <dbReference type="Xenbase" id="XB-GENE-29096511"/>
    </source>
</evidence>
<reference evidence="3" key="1">
    <citation type="submission" date="2025-08" db="UniProtKB">
        <authorList>
            <consortium name="RefSeq"/>
        </authorList>
    </citation>
    <scope>IDENTIFICATION</scope>
    <source>
        <strain evidence="3">Nigerian</strain>
        <tissue evidence="3">Liver and blood</tissue>
    </source>
</reference>
<organism evidence="2 3">
    <name type="scientific">Xenopus tropicalis</name>
    <name type="common">Western clawed frog</name>
    <name type="synonym">Silurana tropicalis</name>
    <dbReference type="NCBI Taxonomy" id="8364"/>
    <lineage>
        <taxon>Eukaryota</taxon>
        <taxon>Metazoa</taxon>
        <taxon>Chordata</taxon>
        <taxon>Craniata</taxon>
        <taxon>Vertebrata</taxon>
        <taxon>Euteleostomi</taxon>
        <taxon>Amphibia</taxon>
        <taxon>Batrachia</taxon>
        <taxon>Anura</taxon>
        <taxon>Pipoidea</taxon>
        <taxon>Pipidae</taxon>
        <taxon>Xenopodinae</taxon>
        <taxon>Xenopus</taxon>
        <taxon>Silurana</taxon>
    </lineage>
</organism>
<dbReference type="RefSeq" id="XP_031758115.1">
    <property type="nucleotide sequence ID" value="XM_031902255.1"/>
</dbReference>
<dbReference type="KEGG" id="xtr:116410876"/>
<keyword evidence="2" id="KW-1185">Reference proteome</keyword>
<gene>
    <name evidence="3 4" type="primary">LOC116410876</name>
</gene>
<dbReference type="Xenbase" id="XB-GENE-29096511">
    <property type="gene designation" value="LOC116410876"/>
</dbReference>
<proteinExistence type="predicted"/>
<feature type="region of interest" description="Disordered" evidence="1">
    <location>
        <begin position="124"/>
        <end position="184"/>
    </location>
</feature>
<feature type="compositionally biased region" description="Low complexity" evidence="1">
    <location>
        <begin position="145"/>
        <end position="154"/>
    </location>
</feature>
<dbReference type="AlphaFoldDB" id="A0A8J1JM62"/>
<sequence>MSERLINLVEERPALYQTDLPIYLNEQNWKNLWDEAAVQLVEGWESLSEEEKNIKVHIVTIFIPPPPPFYYSQRNSGAVETHQGSSCPENCFLLLCSTIQKETYSYADRLTFLLTALRRTSGNLENIEQEGNRQDPAAENEQSETPPTEHSPTTPLHPPTATPPYTTNQPEGTHASKRKSSDITSGDVKDMIAMLCRSMLARKAPLYEDTPEHSFLMGLLPSVMMVPQAQRHALQLEMIKLICRFLPQANPGMSVSYPSHPYPMAPPTPANPWFPYQYPPTSQAWDNSQNSAFTDL</sequence>
<evidence type="ECO:0000313" key="2">
    <source>
        <dbReference type="Proteomes" id="UP000008143"/>
    </source>
</evidence>